<dbReference type="EMBL" id="CACRZD030000010">
    <property type="protein sequence ID" value="CAA6667492.1"/>
    <property type="molecule type" value="Genomic_DNA"/>
</dbReference>
<dbReference type="AlphaFoldDB" id="A0A7I8JDN7"/>
<dbReference type="EMBL" id="LR743597">
    <property type="protein sequence ID" value="CAA2628238.1"/>
    <property type="molecule type" value="Genomic_DNA"/>
</dbReference>
<accession>A0A7I8JDN7</accession>
<gene>
    <name evidence="1" type="ORF">SI7747_10013885</name>
</gene>
<proteinExistence type="predicted"/>
<reference evidence="1 2" key="1">
    <citation type="submission" date="2019-12" db="EMBL/GenBank/DDBJ databases">
        <authorList>
            <person name="Scholz U."/>
            <person name="Mascher M."/>
            <person name="Fiebig A."/>
        </authorList>
    </citation>
    <scope>NUCLEOTIDE SEQUENCE</scope>
</reference>
<organism evidence="1">
    <name type="scientific">Spirodela intermedia</name>
    <name type="common">Intermediate duckweed</name>
    <dbReference type="NCBI Taxonomy" id="51605"/>
    <lineage>
        <taxon>Eukaryota</taxon>
        <taxon>Viridiplantae</taxon>
        <taxon>Streptophyta</taxon>
        <taxon>Embryophyta</taxon>
        <taxon>Tracheophyta</taxon>
        <taxon>Spermatophyta</taxon>
        <taxon>Magnoliopsida</taxon>
        <taxon>Liliopsida</taxon>
        <taxon>Araceae</taxon>
        <taxon>Lemnoideae</taxon>
        <taxon>Spirodela</taxon>
    </lineage>
</organism>
<protein>
    <submittedName>
        <fullName evidence="1">Uncharacterized protein</fullName>
    </submittedName>
</protein>
<evidence type="ECO:0000313" key="2">
    <source>
        <dbReference type="Proteomes" id="UP001189122"/>
    </source>
</evidence>
<name>A0A7I8JDN7_SPIIN</name>
<sequence length="44" mass="4797">MGVIFPFCHVAVSLCCARRSIVVRGGSYRRPLITFSLSSGCLVH</sequence>
<keyword evidence="2" id="KW-1185">Reference proteome</keyword>
<evidence type="ECO:0000313" key="1">
    <source>
        <dbReference type="EMBL" id="CAA2628238.1"/>
    </source>
</evidence>
<dbReference type="Proteomes" id="UP001189122">
    <property type="component" value="Unassembled WGS sequence"/>
</dbReference>